<dbReference type="AlphaFoldDB" id="A0A242JV06"/>
<evidence type="ECO:0000313" key="2">
    <source>
        <dbReference type="Proteomes" id="UP000194933"/>
    </source>
</evidence>
<name>A0A242JV06_9ENTE</name>
<sequence>MTSTMEIKEDMTKEVLEQFEQNAQEVGYFELVNQGGFVVKLGAKYSGGKRSKETGDILLGQSKKAELGNLEIPNGSLVQIHANVVWGKDKTGTQVFIYRKGSPIVARYIISGTTLDNNLGLIEVI</sequence>
<dbReference type="EMBL" id="NGMO01000010">
    <property type="protein sequence ID" value="OTP06727.1"/>
    <property type="molecule type" value="Genomic_DNA"/>
</dbReference>
<dbReference type="RefSeq" id="WP_086285726.1">
    <property type="nucleotide sequence ID" value="NZ_NGMO01000010.1"/>
</dbReference>
<proteinExistence type="predicted"/>
<comment type="caution">
    <text evidence="1">The sequence shown here is derived from an EMBL/GenBank/DDBJ whole genome shotgun (WGS) entry which is preliminary data.</text>
</comment>
<reference evidence="1 2" key="1">
    <citation type="submission" date="2017-05" db="EMBL/GenBank/DDBJ databases">
        <title>The Genome Sequence of Enterococcus sp. 10A9_DIV0425.</title>
        <authorList>
            <consortium name="The Broad Institute Genomics Platform"/>
            <consortium name="The Broad Institute Genomic Center for Infectious Diseases"/>
            <person name="Earl A."/>
            <person name="Manson A."/>
            <person name="Schwartman J."/>
            <person name="Gilmore M."/>
            <person name="Abouelleil A."/>
            <person name="Cao P."/>
            <person name="Chapman S."/>
            <person name="Cusick C."/>
            <person name="Shea T."/>
            <person name="Young S."/>
            <person name="Neafsey D."/>
            <person name="Nusbaum C."/>
            <person name="Birren B."/>
        </authorList>
    </citation>
    <scope>NUCLEOTIDE SEQUENCE [LARGE SCALE GENOMIC DNA]</scope>
    <source>
        <strain evidence="1 2">10A9_DIV0425</strain>
    </source>
</reference>
<accession>A0A242JV06</accession>
<protein>
    <submittedName>
        <fullName evidence="1">Uncharacterized protein</fullName>
    </submittedName>
</protein>
<gene>
    <name evidence="1" type="ORF">A5844_002730</name>
</gene>
<keyword evidence="2" id="KW-1185">Reference proteome</keyword>
<evidence type="ECO:0000313" key="1">
    <source>
        <dbReference type="EMBL" id="OTP06727.1"/>
    </source>
</evidence>
<organism evidence="1 2">
    <name type="scientific">Candidatus Enterococcus wittei</name>
    <dbReference type="NCBI Taxonomy" id="1987383"/>
    <lineage>
        <taxon>Bacteria</taxon>
        <taxon>Bacillati</taxon>
        <taxon>Bacillota</taxon>
        <taxon>Bacilli</taxon>
        <taxon>Lactobacillales</taxon>
        <taxon>Enterococcaceae</taxon>
        <taxon>Enterococcus</taxon>
    </lineage>
</organism>
<dbReference type="Proteomes" id="UP000194933">
    <property type="component" value="Unassembled WGS sequence"/>
</dbReference>